<reference evidence="2 3" key="1">
    <citation type="submission" date="2015-06" db="EMBL/GenBank/DDBJ databases">
        <title>Cloning and characterization of the uncialamcin biosynthetic gene cluster.</title>
        <authorList>
            <person name="Yan X."/>
            <person name="Huang T."/>
            <person name="Ge H."/>
            <person name="Shen B."/>
        </authorList>
    </citation>
    <scope>NUCLEOTIDE SEQUENCE [LARGE SCALE GENOMIC DNA]</scope>
    <source>
        <strain evidence="2 3">DCA2648</strain>
    </source>
</reference>
<evidence type="ECO:0000313" key="3">
    <source>
        <dbReference type="Proteomes" id="UP000186455"/>
    </source>
</evidence>
<keyword evidence="1" id="KW-0732">Signal</keyword>
<evidence type="ECO:0000256" key="1">
    <source>
        <dbReference type="SAM" id="SignalP"/>
    </source>
</evidence>
<name>A0A1Q4VFS2_9ACTN</name>
<evidence type="ECO:0000313" key="2">
    <source>
        <dbReference type="EMBL" id="OKH96674.1"/>
    </source>
</evidence>
<dbReference type="AlphaFoldDB" id="A0A1Q4VFS2"/>
<dbReference type="STRING" id="1048205.AB852_03045"/>
<accession>A0A1Q4VFS2</accession>
<comment type="caution">
    <text evidence="2">The sequence shown here is derived from an EMBL/GenBank/DDBJ whole genome shotgun (WGS) entry which is preliminary data.</text>
</comment>
<gene>
    <name evidence="2" type="ORF">AB852_03045</name>
</gene>
<dbReference type="EMBL" id="LFBV01000001">
    <property type="protein sequence ID" value="OKH96674.1"/>
    <property type="molecule type" value="Genomic_DNA"/>
</dbReference>
<feature type="signal peptide" evidence="1">
    <location>
        <begin position="1"/>
        <end position="20"/>
    </location>
</feature>
<keyword evidence="3" id="KW-1185">Reference proteome</keyword>
<sequence>MAAAAGTIVAVLGPAQSASAAIPTQNADSNCDYRSCPVGHAGQFHLHYNSKENDGYYSGTASFYGNVTNYAGETYGHNGGANPVHYKFVFGKNSSGLNGPGTGQAVKNNAASAENCSPWDSYRVYFNSGYQGSSQYFGHTNGSQLCAGGVHMNLNATLKNNNASQHFA</sequence>
<organism evidence="2 3">
    <name type="scientific">Streptomyces uncialis</name>
    <dbReference type="NCBI Taxonomy" id="1048205"/>
    <lineage>
        <taxon>Bacteria</taxon>
        <taxon>Bacillati</taxon>
        <taxon>Actinomycetota</taxon>
        <taxon>Actinomycetes</taxon>
        <taxon>Kitasatosporales</taxon>
        <taxon>Streptomycetaceae</taxon>
        <taxon>Streptomyces</taxon>
    </lineage>
</organism>
<feature type="chain" id="PRO_5013157459" description="YHYH domain-containing protein" evidence="1">
    <location>
        <begin position="21"/>
        <end position="168"/>
    </location>
</feature>
<dbReference type="Proteomes" id="UP000186455">
    <property type="component" value="Unassembled WGS sequence"/>
</dbReference>
<proteinExistence type="predicted"/>
<protein>
    <recommendedName>
        <fullName evidence="4">YHYH domain-containing protein</fullName>
    </recommendedName>
</protein>
<evidence type="ECO:0008006" key="4">
    <source>
        <dbReference type="Google" id="ProtNLM"/>
    </source>
</evidence>